<evidence type="ECO:0000313" key="2">
    <source>
        <dbReference type="Proteomes" id="UP000735302"/>
    </source>
</evidence>
<keyword evidence="2" id="KW-1185">Reference proteome</keyword>
<name>A0AAV4BSL8_9GAST</name>
<dbReference type="Proteomes" id="UP000735302">
    <property type="component" value="Unassembled WGS sequence"/>
</dbReference>
<comment type="caution">
    <text evidence="1">The sequence shown here is derived from an EMBL/GenBank/DDBJ whole genome shotgun (WGS) entry which is preliminary data.</text>
</comment>
<organism evidence="1 2">
    <name type="scientific">Plakobranchus ocellatus</name>
    <dbReference type="NCBI Taxonomy" id="259542"/>
    <lineage>
        <taxon>Eukaryota</taxon>
        <taxon>Metazoa</taxon>
        <taxon>Spiralia</taxon>
        <taxon>Lophotrochozoa</taxon>
        <taxon>Mollusca</taxon>
        <taxon>Gastropoda</taxon>
        <taxon>Heterobranchia</taxon>
        <taxon>Euthyneura</taxon>
        <taxon>Panpulmonata</taxon>
        <taxon>Sacoglossa</taxon>
        <taxon>Placobranchoidea</taxon>
        <taxon>Plakobranchidae</taxon>
        <taxon>Plakobranchus</taxon>
    </lineage>
</organism>
<dbReference type="AlphaFoldDB" id="A0AAV4BSL8"/>
<dbReference type="EMBL" id="BLXT01005798">
    <property type="protein sequence ID" value="GFO26231.1"/>
    <property type="molecule type" value="Genomic_DNA"/>
</dbReference>
<accession>A0AAV4BSL8</accession>
<gene>
    <name evidence="1" type="ORF">PoB_005273600</name>
</gene>
<evidence type="ECO:0000313" key="1">
    <source>
        <dbReference type="EMBL" id="GFO26231.1"/>
    </source>
</evidence>
<sequence>MSRIPRADKGKKTTLGPFVGDEVKQTILTFWGQLKHGEGELQTDNMTVPRTRKKLGSAQTLVGGVAQWRGGSCHLTTSSLLVYAVSIADADKESRPELVELEKAEVTTELSLMNNVTSYHFIRICFMVCFLSSSLGLPNHSAPTAGLYRVWRREEEAKGIMR</sequence>
<protein>
    <submittedName>
        <fullName evidence="1">Uncharacterized protein</fullName>
    </submittedName>
</protein>
<proteinExistence type="predicted"/>
<reference evidence="1 2" key="1">
    <citation type="journal article" date="2021" name="Elife">
        <title>Chloroplast acquisition without the gene transfer in kleptoplastic sea slugs, Plakobranchus ocellatus.</title>
        <authorList>
            <person name="Maeda T."/>
            <person name="Takahashi S."/>
            <person name="Yoshida T."/>
            <person name="Shimamura S."/>
            <person name="Takaki Y."/>
            <person name="Nagai Y."/>
            <person name="Toyoda A."/>
            <person name="Suzuki Y."/>
            <person name="Arimoto A."/>
            <person name="Ishii H."/>
            <person name="Satoh N."/>
            <person name="Nishiyama T."/>
            <person name="Hasebe M."/>
            <person name="Maruyama T."/>
            <person name="Minagawa J."/>
            <person name="Obokata J."/>
            <person name="Shigenobu S."/>
        </authorList>
    </citation>
    <scope>NUCLEOTIDE SEQUENCE [LARGE SCALE GENOMIC DNA]</scope>
</reference>